<evidence type="ECO:0000313" key="3">
    <source>
        <dbReference type="EMBL" id="KAJ3080759.1"/>
    </source>
</evidence>
<evidence type="ECO:0000256" key="2">
    <source>
        <dbReference type="SAM" id="Phobius"/>
    </source>
</evidence>
<keyword evidence="4" id="KW-1185">Reference proteome</keyword>
<feature type="transmembrane region" description="Helical" evidence="2">
    <location>
        <begin position="65"/>
        <end position="88"/>
    </location>
</feature>
<accession>A0AAD5SSR3</accession>
<evidence type="ECO:0000256" key="1">
    <source>
        <dbReference type="SAM" id="MobiDB-lite"/>
    </source>
</evidence>
<proteinExistence type="predicted"/>
<keyword evidence="2" id="KW-1133">Transmembrane helix</keyword>
<sequence>MQQPLLNESGESGRLRSSLIRYYPDAESESEDEYSPRPASHHPAQNQSIEAVFKEPAERLPKDSLFALIFVVAFIVFCATAINTIRIAKHEEGEELRKTIFAAFKNSFGEY</sequence>
<protein>
    <submittedName>
        <fullName evidence="3">Uncharacterized protein</fullName>
    </submittedName>
</protein>
<reference evidence="3" key="1">
    <citation type="submission" date="2020-05" db="EMBL/GenBank/DDBJ databases">
        <title>Phylogenomic resolution of chytrid fungi.</title>
        <authorList>
            <person name="Stajich J.E."/>
            <person name="Amses K."/>
            <person name="Simmons R."/>
            <person name="Seto K."/>
            <person name="Myers J."/>
            <person name="Bonds A."/>
            <person name="Quandt C.A."/>
            <person name="Barry K."/>
            <person name="Liu P."/>
            <person name="Grigoriev I."/>
            <person name="Longcore J.E."/>
            <person name="James T.Y."/>
        </authorList>
    </citation>
    <scope>NUCLEOTIDE SEQUENCE</scope>
    <source>
        <strain evidence="3">JEL0513</strain>
    </source>
</reference>
<feature type="region of interest" description="Disordered" evidence="1">
    <location>
        <begin position="24"/>
        <end position="50"/>
    </location>
</feature>
<name>A0AAD5SSR3_9FUNG</name>
<evidence type="ECO:0000313" key="4">
    <source>
        <dbReference type="Proteomes" id="UP001211907"/>
    </source>
</evidence>
<keyword evidence="2" id="KW-0812">Transmembrane</keyword>
<dbReference type="EMBL" id="JADGJH010005394">
    <property type="protein sequence ID" value="KAJ3080759.1"/>
    <property type="molecule type" value="Genomic_DNA"/>
</dbReference>
<organism evidence="3 4">
    <name type="scientific">Physocladia obscura</name>
    <dbReference type="NCBI Taxonomy" id="109957"/>
    <lineage>
        <taxon>Eukaryota</taxon>
        <taxon>Fungi</taxon>
        <taxon>Fungi incertae sedis</taxon>
        <taxon>Chytridiomycota</taxon>
        <taxon>Chytridiomycota incertae sedis</taxon>
        <taxon>Chytridiomycetes</taxon>
        <taxon>Chytridiales</taxon>
        <taxon>Chytriomycetaceae</taxon>
        <taxon>Physocladia</taxon>
    </lineage>
</organism>
<dbReference type="AlphaFoldDB" id="A0AAD5SSR3"/>
<keyword evidence="2" id="KW-0472">Membrane</keyword>
<dbReference type="Proteomes" id="UP001211907">
    <property type="component" value="Unassembled WGS sequence"/>
</dbReference>
<gene>
    <name evidence="3" type="ORF">HK100_010059</name>
</gene>
<comment type="caution">
    <text evidence="3">The sequence shown here is derived from an EMBL/GenBank/DDBJ whole genome shotgun (WGS) entry which is preliminary data.</text>
</comment>